<accession>A0ABW5X2P4</accession>
<dbReference type="InterPro" id="IPR054363">
    <property type="entry name" value="GH95_cat"/>
</dbReference>
<dbReference type="PANTHER" id="PTHR31084">
    <property type="entry name" value="ALPHA-L-FUCOSIDASE 2"/>
    <property type="match status" value="1"/>
</dbReference>
<feature type="domain" description="Glycosyl hydrolase family 95 catalytic" evidence="3">
    <location>
        <begin position="297"/>
        <end position="702"/>
    </location>
</feature>
<dbReference type="EMBL" id="JBHUOJ010000008">
    <property type="protein sequence ID" value="MFD2832418.1"/>
    <property type="molecule type" value="Genomic_DNA"/>
</dbReference>
<feature type="domain" description="Alpha fucosidase A-like C-terminal" evidence="2">
    <location>
        <begin position="704"/>
        <end position="764"/>
    </location>
</feature>
<dbReference type="GO" id="GO:0016787">
    <property type="term" value="F:hydrolase activity"/>
    <property type="evidence" value="ECO:0007669"/>
    <property type="project" value="UniProtKB-KW"/>
</dbReference>
<keyword evidence="5" id="KW-1185">Reference proteome</keyword>
<dbReference type="InterPro" id="IPR008928">
    <property type="entry name" value="6-hairpin_glycosidase_sf"/>
</dbReference>
<proteinExistence type="predicted"/>
<dbReference type="Pfam" id="PF14498">
    <property type="entry name" value="Glyco_hyd_65N_2"/>
    <property type="match status" value="1"/>
</dbReference>
<reference evidence="5" key="1">
    <citation type="journal article" date="2019" name="Int. J. Syst. Evol. Microbiol.">
        <title>The Global Catalogue of Microorganisms (GCM) 10K type strain sequencing project: providing services to taxonomists for standard genome sequencing and annotation.</title>
        <authorList>
            <consortium name="The Broad Institute Genomics Platform"/>
            <consortium name="The Broad Institute Genome Sequencing Center for Infectious Disease"/>
            <person name="Wu L."/>
            <person name="Ma J."/>
        </authorList>
    </citation>
    <scope>NUCLEOTIDE SEQUENCE [LARGE SCALE GENOMIC DNA]</scope>
    <source>
        <strain evidence="5">KCTC 52925</strain>
    </source>
</reference>
<keyword evidence="4" id="KW-0378">Hydrolase</keyword>
<gene>
    <name evidence="4" type="ORF">ACFSYS_03905</name>
</gene>
<dbReference type="InterPro" id="IPR016518">
    <property type="entry name" value="Alpha-L-fucosidase"/>
</dbReference>
<feature type="domain" description="Glycosyl hydrolase family 95 N-terminal" evidence="1">
    <location>
        <begin position="30"/>
        <end position="276"/>
    </location>
</feature>
<evidence type="ECO:0000259" key="3">
    <source>
        <dbReference type="Pfam" id="PF22124"/>
    </source>
</evidence>
<dbReference type="Gene3D" id="1.50.10.10">
    <property type="match status" value="1"/>
</dbReference>
<dbReference type="PIRSF" id="PIRSF007663">
    <property type="entry name" value="UCP007663"/>
    <property type="match status" value="1"/>
</dbReference>
<evidence type="ECO:0000313" key="5">
    <source>
        <dbReference type="Proteomes" id="UP001597438"/>
    </source>
</evidence>
<dbReference type="Pfam" id="PF21307">
    <property type="entry name" value="Glyco_hydro_95_C"/>
    <property type="match status" value="1"/>
</dbReference>
<evidence type="ECO:0000259" key="2">
    <source>
        <dbReference type="Pfam" id="PF21307"/>
    </source>
</evidence>
<protein>
    <submittedName>
        <fullName evidence="4">Glycoside hydrolase N-terminal domain-containing protein</fullName>
    </submittedName>
</protein>
<dbReference type="PANTHER" id="PTHR31084:SF0">
    <property type="entry name" value="ALPHA-L-FUCOSIDASE 2"/>
    <property type="match status" value="1"/>
</dbReference>
<name>A0ABW5X2P4_9FLAO</name>
<evidence type="ECO:0000313" key="4">
    <source>
        <dbReference type="EMBL" id="MFD2832418.1"/>
    </source>
</evidence>
<sequence length="790" mass="89532">MYKIFLSILFTCYTISGVFAQGDLASSKSLWYRQPAFNWMEALPVGNGRLGAMIFGVPSKERIQLNEDSLWPGGPEWEDSKGNKEDLEEIRELLKQGKKQKADSLIVERFSYKGIVRSHQTMGDLWIDFGDDRKVDNYTRSLDLQKAIVKTKYSIEGETYTEEVFASAKDDVLVIRLTTTASEGMDFRLSLSRPEDHGHPTVSVSNPSDTEISMKGMVTQYGGKVMSKAFPIKEGVKFETLLKVEIEDGEVMAENGQLALRGVKTAVIFLSGNTSFYHGDFKEENRKLIGAASALGFEKLEKHHIADYQELYGRMSLDLEGDELDSIPTDLRIDRIREGKPDLDLVNTLFQFGRYLLISSSRPGSNPANLQGIWNEHIEAPWNADYHLNVNLQMNYWPAELTNLSELHKPLFDFGDRLIVRGRKTAREQYGIKRGAVVHHATDIWAPAFMRAEQPYWGSWIHGGGWLSQHYWEHYLFTKDTEFLKTRAYPALKAFSEFYLDWLVWDERSETWVSAPETSPENTYISKNSKPAATSFGNAMGHQIIAEVFDNTLSAAKELGIEDGFTRELKAKREKLHPGVVIGNDGRILEWDEDYKEAEKGHRHMSHLFALHPGKTITPQDSIAFEAAQKTIAHRLEHGGAGTGWSRAWMININGRLLQPEKAAENIQKFMEISVADNLFDMHPPFQIDGNFGFTAGVAEMLLQSHQGFLHILPALPDAWKNGKVTGLKARGNIEVSMQWEKGEIQELILFSNELKDILVIYKDITRIILLPAGQKIRLNKELQNLPSND</sequence>
<organism evidence="4 5">
    <name type="scientific">Christiangramia antarctica</name>
    <dbReference type="NCBI Taxonomy" id="2058158"/>
    <lineage>
        <taxon>Bacteria</taxon>
        <taxon>Pseudomonadati</taxon>
        <taxon>Bacteroidota</taxon>
        <taxon>Flavobacteriia</taxon>
        <taxon>Flavobacteriales</taxon>
        <taxon>Flavobacteriaceae</taxon>
        <taxon>Christiangramia</taxon>
    </lineage>
</organism>
<dbReference type="InterPro" id="IPR012341">
    <property type="entry name" value="6hp_glycosidase-like_sf"/>
</dbReference>
<dbReference type="SUPFAM" id="SSF48208">
    <property type="entry name" value="Six-hairpin glycosidases"/>
    <property type="match status" value="1"/>
</dbReference>
<dbReference type="Pfam" id="PF22124">
    <property type="entry name" value="Glyco_hydro_95_cat"/>
    <property type="match status" value="1"/>
</dbReference>
<evidence type="ECO:0000259" key="1">
    <source>
        <dbReference type="Pfam" id="PF14498"/>
    </source>
</evidence>
<dbReference type="Proteomes" id="UP001597438">
    <property type="component" value="Unassembled WGS sequence"/>
</dbReference>
<dbReference type="InterPro" id="IPR027414">
    <property type="entry name" value="GH95_N_dom"/>
</dbReference>
<dbReference type="InterPro" id="IPR049053">
    <property type="entry name" value="AFCA-like_C"/>
</dbReference>
<dbReference type="RefSeq" id="WP_251741887.1">
    <property type="nucleotide sequence ID" value="NZ_JBHUOJ010000008.1"/>
</dbReference>
<comment type="caution">
    <text evidence="4">The sequence shown here is derived from an EMBL/GenBank/DDBJ whole genome shotgun (WGS) entry which is preliminary data.</text>
</comment>